<evidence type="ECO:0000256" key="2">
    <source>
        <dbReference type="ARBA" id="ARBA00009836"/>
    </source>
</evidence>
<dbReference type="InterPro" id="IPR042080">
    <property type="entry name" value="RNA_2'-PTrans_N"/>
</dbReference>
<dbReference type="GO" id="GO:0006388">
    <property type="term" value="P:tRNA splicing, via endonucleolytic cleavage and ligation"/>
    <property type="evidence" value="ECO:0007669"/>
    <property type="project" value="TreeGrafter"/>
</dbReference>
<name>A0A7S3AB78_9EUKA</name>
<evidence type="ECO:0000256" key="3">
    <source>
        <dbReference type="ARBA" id="ARBA00012007"/>
    </source>
</evidence>
<feature type="region of interest" description="Disordered" evidence="7">
    <location>
        <begin position="1"/>
        <end position="22"/>
    </location>
</feature>
<comment type="function">
    <text evidence="1">Catalyzes the last step of tRNA splicing, the transfer of the splice junction 2'-phosphate from ligated tRNA to NAD to produce ADP-ribose 1''-2'' cyclic phosphate.</text>
</comment>
<dbReference type="Gene3D" id="3.20.170.30">
    <property type="match status" value="1"/>
</dbReference>
<evidence type="ECO:0000256" key="4">
    <source>
        <dbReference type="ARBA" id="ARBA00022679"/>
    </source>
</evidence>
<keyword evidence="4" id="KW-0808">Transferase</keyword>
<reference evidence="8" key="1">
    <citation type="submission" date="2021-01" db="EMBL/GenBank/DDBJ databases">
        <authorList>
            <person name="Corre E."/>
            <person name="Pelletier E."/>
            <person name="Niang G."/>
            <person name="Scheremetjew M."/>
            <person name="Finn R."/>
            <person name="Kale V."/>
            <person name="Holt S."/>
            <person name="Cochrane G."/>
            <person name="Meng A."/>
            <person name="Brown T."/>
            <person name="Cohen L."/>
        </authorList>
    </citation>
    <scope>NUCLEOTIDE SEQUENCE</scope>
    <source>
        <strain evidence="8">CCMP281</strain>
    </source>
</reference>
<dbReference type="Gene3D" id="1.10.10.970">
    <property type="entry name" value="RNA 2'-phosphotransferase, Tpt1/KptA family, N-terminal domain"/>
    <property type="match status" value="1"/>
</dbReference>
<organism evidence="8">
    <name type="scientific">Haptolina ericina</name>
    <dbReference type="NCBI Taxonomy" id="156174"/>
    <lineage>
        <taxon>Eukaryota</taxon>
        <taxon>Haptista</taxon>
        <taxon>Haptophyta</taxon>
        <taxon>Prymnesiophyceae</taxon>
        <taxon>Prymnesiales</taxon>
        <taxon>Prymnesiaceae</taxon>
        <taxon>Haptolina</taxon>
    </lineage>
</organism>
<dbReference type="SUPFAM" id="SSF56399">
    <property type="entry name" value="ADP-ribosylation"/>
    <property type="match status" value="1"/>
</dbReference>
<evidence type="ECO:0000256" key="6">
    <source>
        <dbReference type="ARBA" id="ARBA00047949"/>
    </source>
</evidence>
<evidence type="ECO:0000256" key="5">
    <source>
        <dbReference type="ARBA" id="ARBA00023027"/>
    </source>
</evidence>
<evidence type="ECO:0000256" key="1">
    <source>
        <dbReference type="ARBA" id="ARBA00003343"/>
    </source>
</evidence>
<dbReference type="InterPro" id="IPR042081">
    <property type="entry name" value="RNA_2'-PTrans_C"/>
</dbReference>
<gene>
    <name evidence="8" type="ORF">HERI1096_LOCUS84</name>
</gene>
<comment type="catalytic activity">
    <reaction evidence="6">
        <text>2'-phospho-[ligated tRNA] + NAD(+) = mature tRNA + ADP-alpha-D-ribose 1'',2''-cyclic phosphate + nicotinamide</text>
        <dbReference type="Rhea" id="RHEA:23324"/>
        <dbReference type="Rhea" id="RHEA-COMP:11106"/>
        <dbReference type="Rhea" id="RHEA-COMP:11107"/>
        <dbReference type="ChEBI" id="CHEBI:17154"/>
        <dbReference type="ChEBI" id="CHEBI:57540"/>
        <dbReference type="ChEBI" id="CHEBI:76596"/>
        <dbReference type="ChEBI" id="CHEBI:82883"/>
        <dbReference type="ChEBI" id="CHEBI:85027"/>
        <dbReference type="EC" id="2.7.1.160"/>
    </reaction>
</comment>
<accession>A0A7S3AB78</accession>
<dbReference type="PANTHER" id="PTHR12684">
    <property type="entry name" value="PUTATIVE PHOSPHOTRANSFERASE"/>
    <property type="match status" value="1"/>
</dbReference>
<evidence type="ECO:0000313" key="8">
    <source>
        <dbReference type="EMBL" id="CAE0095708.1"/>
    </source>
</evidence>
<keyword evidence="5" id="KW-0520">NAD</keyword>
<dbReference type="EC" id="2.7.1.160" evidence="3"/>
<dbReference type="Pfam" id="PF01885">
    <property type="entry name" value="PTS_2-RNA"/>
    <property type="match status" value="1"/>
</dbReference>
<dbReference type="AlphaFoldDB" id="A0A7S3AB78"/>
<comment type="similarity">
    <text evidence="2">Belongs to the KptA/TPT1 family.</text>
</comment>
<dbReference type="InterPro" id="IPR002745">
    <property type="entry name" value="Ptrans_KptA/Tpt1"/>
</dbReference>
<protein>
    <recommendedName>
        <fullName evidence="3">2'-phosphotransferase</fullName>
        <ecNumber evidence="3">2.7.1.160</ecNumber>
    </recommendedName>
</protein>
<feature type="compositionally biased region" description="Pro residues" evidence="7">
    <location>
        <begin position="7"/>
        <end position="17"/>
    </location>
</feature>
<sequence length="292" mass="31057">MPKRGKQPPPTNQPPPTGGVDLNNVSRKLTQLLRHRLHENGLSDVLRPDGYVPLERVLQLPQFASRHVTVEQVREIVRTNDKQRMALTEDGDKIYIRANQGHTADGIDADALLQRVSQDDAASLAGGRGLALHGTYHSAWPAIVSSGGLKTMQRHHIHLAVGLPGDAGVISGMRASSEVLIWVDVARAVQAGIRFYTSANHVVLTPGRDGDGLLPLDFFARVVDAKTGREWRDDGWQHGSPPSGSEAAWSSSSIAVAAPARLPAVMDAASSSAVASSSAAHAGDRSNAGDLP</sequence>
<dbReference type="GO" id="GO:0000215">
    <property type="term" value="F:tRNA 2'-phosphotransferase activity"/>
    <property type="evidence" value="ECO:0007669"/>
    <property type="project" value="UniProtKB-EC"/>
</dbReference>
<feature type="compositionally biased region" description="Low complexity" evidence="7">
    <location>
        <begin position="240"/>
        <end position="250"/>
    </location>
</feature>
<dbReference type="EMBL" id="HBHX01000136">
    <property type="protein sequence ID" value="CAE0095708.1"/>
    <property type="molecule type" value="Transcribed_RNA"/>
</dbReference>
<proteinExistence type="inferred from homology"/>
<dbReference type="PANTHER" id="PTHR12684:SF2">
    <property type="entry name" value="TRNA 2'-PHOSPHOTRANSFERASE 1"/>
    <property type="match status" value="1"/>
</dbReference>
<evidence type="ECO:0000256" key="7">
    <source>
        <dbReference type="SAM" id="MobiDB-lite"/>
    </source>
</evidence>
<feature type="region of interest" description="Disordered" evidence="7">
    <location>
        <begin position="231"/>
        <end position="250"/>
    </location>
</feature>